<evidence type="ECO:0000256" key="1">
    <source>
        <dbReference type="SAM" id="Phobius"/>
    </source>
</evidence>
<dbReference type="VEuPathDB" id="FungiDB:PV10_03474"/>
<accession>A0A438NAD4</accession>
<feature type="transmembrane region" description="Helical" evidence="1">
    <location>
        <begin position="178"/>
        <end position="201"/>
    </location>
</feature>
<dbReference type="AlphaFoldDB" id="A0A438NAD4"/>
<reference evidence="2 3" key="1">
    <citation type="submission" date="2017-03" db="EMBL/GenBank/DDBJ databases">
        <title>Genomes of endolithic fungi from Antarctica.</title>
        <authorList>
            <person name="Coleine C."/>
            <person name="Masonjones S."/>
            <person name="Stajich J.E."/>
        </authorList>
    </citation>
    <scope>NUCLEOTIDE SEQUENCE [LARGE SCALE GENOMIC DNA]</scope>
    <source>
        <strain evidence="2 3">CCFEE 6314</strain>
    </source>
</reference>
<protein>
    <recommendedName>
        <fullName evidence="4">Cupin 2 conserved barrel domain-containing protein</fullName>
    </recommendedName>
</protein>
<dbReference type="Proteomes" id="UP000288859">
    <property type="component" value="Unassembled WGS sequence"/>
</dbReference>
<dbReference type="SUPFAM" id="SSF51182">
    <property type="entry name" value="RmlC-like cupins"/>
    <property type="match status" value="1"/>
</dbReference>
<name>A0A438NAD4_EXOME</name>
<keyword evidence="1" id="KW-0472">Membrane</keyword>
<dbReference type="InterPro" id="IPR014710">
    <property type="entry name" value="RmlC-like_jellyroll"/>
</dbReference>
<sequence>MGFSRRTTTEIQVFHRAGSEAVAYDLSQPHRVTITVPTGSLWTSGPHWHESHTEYLQIKQGRALVRLGPGIKEYSAQDGIIQVPRYAVHEWQRVPHSEDGEDLIVQEWTIPEDGDKEAFFRMLNSFLTEQEPQKLYHVHKVVRWMVGRWVEQWVVMLQLFAIFQAWDNYPVFLGDDSGWIGWLTTHLVLGIASMAGLLIGVRGDYPEYTGEQTKSKEKPG</sequence>
<keyword evidence="1" id="KW-0812">Transmembrane</keyword>
<dbReference type="OrthoDB" id="504210at2759"/>
<organism evidence="2 3">
    <name type="scientific">Exophiala mesophila</name>
    <name type="common">Black yeast-like fungus</name>
    <dbReference type="NCBI Taxonomy" id="212818"/>
    <lineage>
        <taxon>Eukaryota</taxon>
        <taxon>Fungi</taxon>
        <taxon>Dikarya</taxon>
        <taxon>Ascomycota</taxon>
        <taxon>Pezizomycotina</taxon>
        <taxon>Eurotiomycetes</taxon>
        <taxon>Chaetothyriomycetidae</taxon>
        <taxon>Chaetothyriales</taxon>
        <taxon>Herpotrichiellaceae</taxon>
        <taxon>Exophiala</taxon>
    </lineage>
</organism>
<comment type="caution">
    <text evidence="2">The sequence shown here is derived from an EMBL/GenBank/DDBJ whole genome shotgun (WGS) entry which is preliminary data.</text>
</comment>
<dbReference type="EMBL" id="NAJM01000011">
    <property type="protein sequence ID" value="RVX72605.1"/>
    <property type="molecule type" value="Genomic_DNA"/>
</dbReference>
<gene>
    <name evidence="2" type="ORF">B0A52_04001</name>
</gene>
<proteinExistence type="predicted"/>
<evidence type="ECO:0000313" key="2">
    <source>
        <dbReference type="EMBL" id="RVX72605.1"/>
    </source>
</evidence>
<keyword evidence="1" id="KW-1133">Transmembrane helix</keyword>
<dbReference type="CDD" id="cd02208">
    <property type="entry name" value="cupin_RmlC-like"/>
    <property type="match status" value="1"/>
</dbReference>
<dbReference type="InterPro" id="IPR011051">
    <property type="entry name" value="RmlC_Cupin_sf"/>
</dbReference>
<feature type="transmembrane region" description="Helical" evidence="1">
    <location>
        <begin position="149"/>
        <end position="166"/>
    </location>
</feature>
<dbReference type="Gene3D" id="2.60.120.10">
    <property type="entry name" value="Jelly Rolls"/>
    <property type="match status" value="1"/>
</dbReference>
<evidence type="ECO:0000313" key="3">
    <source>
        <dbReference type="Proteomes" id="UP000288859"/>
    </source>
</evidence>
<evidence type="ECO:0008006" key="4">
    <source>
        <dbReference type="Google" id="ProtNLM"/>
    </source>
</evidence>